<name>A0A847SGL5_9NEIS</name>
<evidence type="ECO:0000256" key="6">
    <source>
        <dbReference type="ARBA" id="ARBA00022989"/>
    </source>
</evidence>
<dbReference type="Pfam" id="PF00795">
    <property type="entry name" value="CN_hydrolase"/>
    <property type="match status" value="1"/>
</dbReference>
<keyword evidence="3 9" id="KW-1003">Cell membrane</keyword>
<dbReference type="RefSeq" id="WP_168878009.1">
    <property type="nucleotide sequence ID" value="NZ_JABAIM010000003.1"/>
</dbReference>
<dbReference type="HAMAP" id="MF_01148">
    <property type="entry name" value="Lnt"/>
    <property type="match status" value="1"/>
</dbReference>
<comment type="caution">
    <text evidence="11">The sequence shown here is derived from an EMBL/GenBank/DDBJ whole genome shotgun (WGS) entry which is preliminary data.</text>
</comment>
<evidence type="ECO:0000313" key="12">
    <source>
        <dbReference type="Proteomes" id="UP000587991"/>
    </source>
</evidence>
<dbReference type="InterPro" id="IPR003010">
    <property type="entry name" value="C-N_Hydrolase"/>
</dbReference>
<dbReference type="PROSITE" id="PS50263">
    <property type="entry name" value="CN_HYDROLASE"/>
    <property type="match status" value="1"/>
</dbReference>
<feature type="transmembrane region" description="Helical" evidence="9">
    <location>
        <begin position="131"/>
        <end position="151"/>
    </location>
</feature>
<keyword evidence="8 9" id="KW-0012">Acyltransferase</keyword>
<dbReference type="GO" id="GO:0042158">
    <property type="term" value="P:lipoprotein biosynthetic process"/>
    <property type="evidence" value="ECO:0007669"/>
    <property type="project" value="UniProtKB-UniRule"/>
</dbReference>
<comment type="function">
    <text evidence="9">Catalyzes the phospholipid dependent N-acylation of the N-terminal cysteine of apolipoprotein, the last step in lipoprotein maturation.</text>
</comment>
<proteinExistence type="inferred from homology"/>
<evidence type="ECO:0000256" key="1">
    <source>
        <dbReference type="ARBA" id="ARBA00004651"/>
    </source>
</evidence>
<evidence type="ECO:0000256" key="8">
    <source>
        <dbReference type="ARBA" id="ARBA00023315"/>
    </source>
</evidence>
<evidence type="ECO:0000256" key="9">
    <source>
        <dbReference type="HAMAP-Rule" id="MF_01148"/>
    </source>
</evidence>
<comment type="similarity">
    <text evidence="2 9">Belongs to the CN hydrolase family. Apolipoprotein N-acyltransferase subfamily.</text>
</comment>
<keyword evidence="4 9" id="KW-0808">Transferase</keyword>
<dbReference type="InterPro" id="IPR004563">
    <property type="entry name" value="Apolipo_AcylTrfase"/>
</dbReference>
<keyword evidence="6 9" id="KW-1133">Transmembrane helix</keyword>
<dbReference type="CDD" id="cd07571">
    <property type="entry name" value="ALP_N-acyl_transferase"/>
    <property type="match status" value="1"/>
</dbReference>
<keyword evidence="11" id="KW-0449">Lipoprotein</keyword>
<dbReference type="InterPro" id="IPR036526">
    <property type="entry name" value="C-N_Hydrolase_sf"/>
</dbReference>
<evidence type="ECO:0000313" key="11">
    <source>
        <dbReference type="EMBL" id="NLR76349.1"/>
    </source>
</evidence>
<comment type="catalytic activity">
    <reaction evidence="9">
        <text>N-terminal S-1,2-diacyl-sn-glyceryl-L-cysteinyl-[lipoprotein] + a glycerophospholipid = N-acyl-S-1,2-diacyl-sn-glyceryl-L-cysteinyl-[lipoprotein] + a 2-acyl-sn-glycero-3-phospholipid + H(+)</text>
        <dbReference type="Rhea" id="RHEA:48228"/>
        <dbReference type="Rhea" id="RHEA-COMP:14681"/>
        <dbReference type="Rhea" id="RHEA-COMP:14684"/>
        <dbReference type="ChEBI" id="CHEBI:15378"/>
        <dbReference type="ChEBI" id="CHEBI:136912"/>
        <dbReference type="ChEBI" id="CHEBI:140656"/>
        <dbReference type="ChEBI" id="CHEBI:140657"/>
        <dbReference type="ChEBI" id="CHEBI:140660"/>
        <dbReference type="EC" id="2.3.1.269"/>
    </reaction>
</comment>
<dbReference type="InterPro" id="IPR045378">
    <property type="entry name" value="LNT_N"/>
</dbReference>
<dbReference type="GO" id="GO:0016410">
    <property type="term" value="F:N-acyltransferase activity"/>
    <property type="evidence" value="ECO:0007669"/>
    <property type="project" value="UniProtKB-UniRule"/>
</dbReference>
<feature type="domain" description="CN hydrolase" evidence="10">
    <location>
        <begin position="239"/>
        <end position="477"/>
    </location>
</feature>
<feature type="transmembrane region" description="Helical" evidence="9">
    <location>
        <begin position="20"/>
        <end position="53"/>
    </location>
</feature>
<dbReference type="NCBIfam" id="TIGR00546">
    <property type="entry name" value="lnt"/>
    <property type="match status" value="1"/>
</dbReference>
<dbReference type="UniPathway" id="UPA00666"/>
<evidence type="ECO:0000256" key="2">
    <source>
        <dbReference type="ARBA" id="ARBA00010065"/>
    </source>
</evidence>
<dbReference type="EC" id="2.3.1.269" evidence="9"/>
<sequence>MPRDHAVSMTPPRLPRGMPSLLALLAGGTTVFTFAPFLVGWLAPLPLFVLFGLWLHHAPSPRRAAWLGFLFGLGSFLGGVHWVYVSMSVYGGMPPALAALSTFLFCVYLAVYPALAGWLQARAAQSAPLGWRCLLLMPLAWTLCEALRGVLLTGFPWLSLGFSQTDTLLAGWASVLGVHGVSLLLALVAGGLLWMGSCRRGPVWRRGGLLIALIYGSGWGWQHIAWTTPVGAPLSVSLLQGNIPQDLKWNPDNTRLSLEVYQSQIHAARGRLLILPETAFPLLMEQLPQGYLQDLQRTAQQKGAALLLGLPERGPSGDYYNSMLLLAADERPQWYRKVHLVPFGEYLPLQPFSSWVLRILHIPLADMSPGQPAQPPITLGGLRIAGNICYEDLFGHELRNGARDAHLLVNGSNLAWFGNSVALPQHLQIARFRSLETGRPMLRATNTGMTAAIEFDGRVVAQAAPFRAAVVEATVQPRSGMTPYLRWGDHWLWLALLLFLTAGRWRRTV</sequence>
<accession>A0A847SGL5</accession>
<dbReference type="SUPFAM" id="SSF56317">
    <property type="entry name" value="Carbon-nitrogen hydrolase"/>
    <property type="match status" value="1"/>
</dbReference>
<keyword evidence="12" id="KW-1185">Reference proteome</keyword>
<comment type="subcellular location">
    <subcellularLocation>
        <location evidence="1 9">Cell membrane</location>
        <topology evidence="1 9">Multi-pass membrane protein</topology>
    </subcellularLocation>
</comment>
<reference evidence="11 12" key="1">
    <citation type="submission" date="2020-04" db="EMBL/GenBank/DDBJ databases">
        <title>Draft genome of Leeia sp. IMCC25680.</title>
        <authorList>
            <person name="Song J."/>
            <person name="Cho J.-C."/>
        </authorList>
    </citation>
    <scope>NUCLEOTIDE SEQUENCE [LARGE SCALE GENOMIC DNA]</scope>
    <source>
        <strain evidence="11 12">IMCC25680</strain>
    </source>
</reference>
<dbReference type="Gene3D" id="3.60.110.10">
    <property type="entry name" value="Carbon-nitrogen hydrolase"/>
    <property type="match status" value="1"/>
</dbReference>
<evidence type="ECO:0000256" key="5">
    <source>
        <dbReference type="ARBA" id="ARBA00022692"/>
    </source>
</evidence>
<evidence type="ECO:0000256" key="7">
    <source>
        <dbReference type="ARBA" id="ARBA00023136"/>
    </source>
</evidence>
<dbReference type="PANTHER" id="PTHR38686:SF1">
    <property type="entry name" value="APOLIPOPROTEIN N-ACYLTRANSFERASE"/>
    <property type="match status" value="1"/>
</dbReference>
<dbReference type="PANTHER" id="PTHR38686">
    <property type="entry name" value="APOLIPOPROTEIN N-ACYLTRANSFERASE"/>
    <property type="match status" value="1"/>
</dbReference>
<keyword evidence="7 9" id="KW-0472">Membrane</keyword>
<protein>
    <recommendedName>
        <fullName evidence="9">Apolipoprotein N-acyltransferase</fullName>
        <shortName evidence="9">ALP N-acyltransferase</shortName>
        <ecNumber evidence="9">2.3.1.269</ecNumber>
    </recommendedName>
</protein>
<feature type="transmembrane region" description="Helical" evidence="9">
    <location>
        <begin position="96"/>
        <end position="119"/>
    </location>
</feature>
<keyword evidence="5 9" id="KW-0812">Transmembrane</keyword>
<evidence type="ECO:0000256" key="4">
    <source>
        <dbReference type="ARBA" id="ARBA00022679"/>
    </source>
</evidence>
<dbReference type="Pfam" id="PF20154">
    <property type="entry name" value="LNT_N"/>
    <property type="match status" value="1"/>
</dbReference>
<feature type="transmembrane region" description="Helical" evidence="9">
    <location>
        <begin position="171"/>
        <end position="195"/>
    </location>
</feature>
<organism evidence="11 12">
    <name type="scientific">Leeia aquatica</name>
    <dbReference type="NCBI Taxonomy" id="2725557"/>
    <lineage>
        <taxon>Bacteria</taxon>
        <taxon>Pseudomonadati</taxon>
        <taxon>Pseudomonadota</taxon>
        <taxon>Betaproteobacteria</taxon>
        <taxon>Neisseriales</taxon>
        <taxon>Leeiaceae</taxon>
        <taxon>Leeia</taxon>
    </lineage>
</organism>
<dbReference type="GO" id="GO:0005886">
    <property type="term" value="C:plasma membrane"/>
    <property type="evidence" value="ECO:0007669"/>
    <property type="project" value="UniProtKB-SubCell"/>
</dbReference>
<comment type="pathway">
    <text evidence="9">Protein modification; lipoprotein biosynthesis (N-acyl transfer).</text>
</comment>
<dbReference type="EMBL" id="JABAIM010000003">
    <property type="protein sequence ID" value="NLR76349.1"/>
    <property type="molecule type" value="Genomic_DNA"/>
</dbReference>
<evidence type="ECO:0000256" key="3">
    <source>
        <dbReference type="ARBA" id="ARBA00022475"/>
    </source>
</evidence>
<dbReference type="AlphaFoldDB" id="A0A847SGL5"/>
<feature type="transmembrane region" description="Helical" evidence="9">
    <location>
        <begin position="65"/>
        <end position="84"/>
    </location>
</feature>
<evidence type="ECO:0000259" key="10">
    <source>
        <dbReference type="PROSITE" id="PS50263"/>
    </source>
</evidence>
<dbReference type="Proteomes" id="UP000587991">
    <property type="component" value="Unassembled WGS sequence"/>
</dbReference>
<gene>
    <name evidence="9 11" type="primary">lnt</name>
    <name evidence="11" type="ORF">HF682_14375</name>
</gene>
<comment type="caution">
    <text evidence="9">Lacks conserved residue(s) required for the propagation of feature annotation.</text>
</comment>